<dbReference type="SUPFAM" id="SSF54373">
    <property type="entry name" value="FAD-linked reductases, C-terminal domain"/>
    <property type="match status" value="1"/>
</dbReference>
<dbReference type="Pfam" id="PF01266">
    <property type="entry name" value="DAO"/>
    <property type="match status" value="1"/>
</dbReference>
<dbReference type="PANTHER" id="PTHR13847">
    <property type="entry name" value="SARCOSINE DEHYDROGENASE-RELATED"/>
    <property type="match status" value="1"/>
</dbReference>
<dbReference type="GO" id="GO:0016491">
    <property type="term" value="F:oxidoreductase activity"/>
    <property type="evidence" value="ECO:0007669"/>
    <property type="project" value="UniProtKB-KW"/>
</dbReference>
<feature type="domain" description="FAD dependent oxidoreductase" evidence="1">
    <location>
        <begin position="7"/>
        <end position="332"/>
    </location>
</feature>
<evidence type="ECO:0000313" key="2">
    <source>
        <dbReference type="EMBL" id="MDJ1493379.1"/>
    </source>
</evidence>
<comment type="caution">
    <text evidence="2">The sequence shown here is derived from an EMBL/GenBank/DDBJ whole genome shotgun (WGS) entry which is preliminary data.</text>
</comment>
<dbReference type="Gene3D" id="3.30.9.10">
    <property type="entry name" value="D-Amino Acid Oxidase, subunit A, domain 2"/>
    <property type="match status" value="1"/>
</dbReference>
<evidence type="ECO:0000313" key="3">
    <source>
        <dbReference type="Proteomes" id="UP001228581"/>
    </source>
</evidence>
<gene>
    <name evidence="2" type="ORF">QNI19_10595</name>
</gene>
<sequence length="356" mass="40889">MTYKDLDYLIVGQGLAASVLALTLIKQQKKIILFSDRELTPASSIAAGLYNPITGKKMSKTWQAETLFPFLENYYTEQEVILASRFFYPSTIYRPFVSIEEQNTWIAETSQPGMARFAEICQHEDSISNAVNAPYGGMLIHHAGYLNVRSFLSACRQRFETLDIVHNHRMDYTQIQFSEGKIQYQNFTAQQILFCEGPYATENPFFNWLPFRPVKGEVLHVAIDDFVTDYIINQHLFVIPLPDGTFRVGATYNWRTLDWQPSEAGKEELIEKLTKLIQRPIRILDHSAGIRPATADRRPFIGVHPEHPELAFFGGMGSKGVSLIPYLAQHFSDFLLFQKEIMPEININRYLSLYKK</sequence>
<dbReference type="Proteomes" id="UP001228581">
    <property type="component" value="Unassembled WGS sequence"/>
</dbReference>
<dbReference type="RefSeq" id="WP_313995557.1">
    <property type="nucleotide sequence ID" value="NZ_JASJOT010000005.1"/>
</dbReference>
<dbReference type="SUPFAM" id="SSF51971">
    <property type="entry name" value="Nucleotide-binding domain"/>
    <property type="match status" value="1"/>
</dbReference>
<keyword evidence="3" id="KW-1185">Reference proteome</keyword>
<keyword evidence="2" id="KW-0560">Oxidoreductase</keyword>
<name>A0ABT7CI06_9BACT</name>
<accession>A0ABT7CI06</accession>
<protein>
    <submittedName>
        <fullName evidence="2">FAD-dependent oxidoreductase</fullName>
        <ecNumber evidence="2">1.-.-.-</ecNumber>
    </submittedName>
</protein>
<dbReference type="InterPro" id="IPR006076">
    <property type="entry name" value="FAD-dep_OxRdtase"/>
</dbReference>
<dbReference type="EC" id="1.-.-.-" evidence="2"/>
<dbReference type="Gene3D" id="3.50.50.60">
    <property type="entry name" value="FAD/NAD(P)-binding domain"/>
    <property type="match status" value="1"/>
</dbReference>
<dbReference type="EMBL" id="JASJOT010000005">
    <property type="protein sequence ID" value="MDJ1493379.1"/>
    <property type="molecule type" value="Genomic_DNA"/>
</dbReference>
<dbReference type="InterPro" id="IPR036188">
    <property type="entry name" value="FAD/NAD-bd_sf"/>
</dbReference>
<evidence type="ECO:0000259" key="1">
    <source>
        <dbReference type="Pfam" id="PF01266"/>
    </source>
</evidence>
<reference evidence="2 3" key="1">
    <citation type="submission" date="2023-05" db="EMBL/GenBank/DDBJ databases">
        <authorList>
            <person name="Zhang X."/>
        </authorList>
    </citation>
    <scope>NUCLEOTIDE SEQUENCE [LARGE SCALE GENOMIC DNA]</scope>
    <source>
        <strain evidence="2 3">DM2B3-1</strain>
    </source>
</reference>
<proteinExistence type="predicted"/>
<organism evidence="2 3">
    <name type="scientific">Xanthocytophaga flava</name>
    <dbReference type="NCBI Taxonomy" id="3048013"/>
    <lineage>
        <taxon>Bacteria</taxon>
        <taxon>Pseudomonadati</taxon>
        <taxon>Bacteroidota</taxon>
        <taxon>Cytophagia</taxon>
        <taxon>Cytophagales</taxon>
        <taxon>Rhodocytophagaceae</taxon>
        <taxon>Xanthocytophaga</taxon>
    </lineage>
</organism>